<evidence type="ECO:0000259" key="3">
    <source>
        <dbReference type="PROSITE" id="PS50883"/>
    </source>
</evidence>
<comment type="caution">
    <text evidence="5">The sequence shown here is derived from an EMBL/GenBank/DDBJ whole genome shotgun (WGS) entry which is preliminary data.</text>
</comment>
<evidence type="ECO:0000259" key="2">
    <source>
        <dbReference type="PROSITE" id="PS50113"/>
    </source>
</evidence>
<feature type="domain" description="PAS" evidence="1">
    <location>
        <begin position="18"/>
        <end position="73"/>
    </location>
</feature>
<dbReference type="Pfam" id="PF00989">
    <property type="entry name" value="PAS"/>
    <property type="match status" value="3"/>
</dbReference>
<feature type="domain" description="PAC" evidence="2">
    <location>
        <begin position="208"/>
        <end position="260"/>
    </location>
</feature>
<dbReference type="InterPro" id="IPR000700">
    <property type="entry name" value="PAS-assoc_C"/>
</dbReference>
<feature type="domain" description="EAL" evidence="3">
    <location>
        <begin position="667"/>
        <end position="918"/>
    </location>
</feature>
<sequence>MMITAASPVNAGPDALEKSQLLAAIIENANDAIIAKTLDGIITSWNPAAERMYGYASGEIVGTSVERLSPQDQTGEITSVLAQVKAGEYCDGFETLRVRKDGTVFPASLAVSPIRNADGVVVGASTIARDVTSARRVFEAARSMIESSLDSLVAISPEGLITDANEATVTATGIPRVELIGTAFSDCFTEPEKAEAIYELVFEKGMAVDYPLTMRHRDGTLMEVLYNASVYRDVEGNVLGVFAAARDVTAARRAFVAARSMLETSLDSLVAISPEGLITDANEATVKAIGIPRVELIGTAFSAYFTEPEKADAIYRQVFEKRMGLGYPLTLRHRDGTLTEVLYNASVYRDASGNVLAVFAAARDVTALRRAFEAARSMIESSLDSLVAISPEGLITDANEATVTATGIPRVELIGTAFSECFTEPQKAEAIYQLVFEKGMAVDYPLTMRHRDGTLMEVLYNASVYRDVDGNVLGVFAAARDVTGVRQAQEALIYQAFHDPLTGLHNRAWILDILDVDLLAAKRVGHAVGALFVDLDHFKAVNDSLGHAAGDEVLTTVAHRIVAALRPGDRVGRIGGDEFVIVIQDVQDVQDALRCAERVSASISADIEVRGHRIMPTVSIGIATSTPTSNSDSLLRDADSALFRAKASGRARWHFFDSAMNDQAVARRTLEEDLHEGIARSEFVVYYQPIVALTDGRVVGHEALVRWAHPSRGLLRPGDFLNVAEATGLIKGIGAQVLRQVCALLAERSDLPGPVSVNVSAVELAAPGWLANVQALLTDHGVDAARIVIDVNETAVLSLTESARDALVSVRGIGAGIHLDDFGTGYSPISVLRQLPVTGVKLDLRLVQELTERDSPANAFAQGMSGLITGLHLTGIAEGIETQLQADLLRARGWECGQGYLFGRPAPLPATERELPGR</sequence>
<dbReference type="Gene3D" id="3.30.450.20">
    <property type="entry name" value="PAS domain"/>
    <property type="match status" value="4"/>
</dbReference>
<organism evidence="5 6">
    <name type="scientific">Cryobacterium roopkundense</name>
    <dbReference type="NCBI Taxonomy" id="1001240"/>
    <lineage>
        <taxon>Bacteria</taxon>
        <taxon>Bacillati</taxon>
        <taxon>Actinomycetota</taxon>
        <taxon>Actinomycetes</taxon>
        <taxon>Micrococcales</taxon>
        <taxon>Microbacteriaceae</taxon>
        <taxon>Cryobacterium</taxon>
    </lineage>
</organism>
<dbReference type="Gene3D" id="3.30.70.270">
    <property type="match status" value="1"/>
</dbReference>
<dbReference type="InterPro" id="IPR000160">
    <property type="entry name" value="GGDEF_dom"/>
</dbReference>
<dbReference type="PANTHER" id="PTHR44757:SF2">
    <property type="entry name" value="BIOFILM ARCHITECTURE MAINTENANCE PROTEIN MBAA"/>
    <property type="match status" value="1"/>
</dbReference>
<dbReference type="Pfam" id="PF13426">
    <property type="entry name" value="PAS_9"/>
    <property type="match status" value="1"/>
</dbReference>
<dbReference type="PROSITE" id="PS50887">
    <property type="entry name" value="GGDEF"/>
    <property type="match status" value="1"/>
</dbReference>
<dbReference type="PROSITE" id="PS50113">
    <property type="entry name" value="PAC"/>
    <property type="match status" value="4"/>
</dbReference>
<dbReference type="Proteomes" id="UP000561726">
    <property type="component" value="Unassembled WGS sequence"/>
</dbReference>
<proteinExistence type="predicted"/>
<evidence type="ECO:0000259" key="4">
    <source>
        <dbReference type="PROSITE" id="PS50887"/>
    </source>
</evidence>
<dbReference type="SUPFAM" id="SSF55073">
    <property type="entry name" value="Nucleotide cyclase"/>
    <property type="match status" value="1"/>
</dbReference>
<dbReference type="InterPro" id="IPR043128">
    <property type="entry name" value="Rev_trsase/Diguanyl_cyclase"/>
</dbReference>
<dbReference type="CDD" id="cd01948">
    <property type="entry name" value="EAL"/>
    <property type="match status" value="1"/>
</dbReference>
<feature type="domain" description="PAS" evidence="1">
    <location>
        <begin position="137"/>
        <end position="209"/>
    </location>
</feature>
<dbReference type="InterPro" id="IPR000014">
    <property type="entry name" value="PAS"/>
</dbReference>
<dbReference type="PANTHER" id="PTHR44757">
    <property type="entry name" value="DIGUANYLATE CYCLASE DGCP"/>
    <property type="match status" value="1"/>
</dbReference>
<dbReference type="CDD" id="cd01949">
    <property type="entry name" value="GGDEF"/>
    <property type="match status" value="1"/>
</dbReference>
<dbReference type="InterPro" id="IPR013767">
    <property type="entry name" value="PAS_fold"/>
</dbReference>
<dbReference type="SUPFAM" id="SSF141868">
    <property type="entry name" value="EAL domain-like"/>
    <property type="match status" value="1"/>
</dbReference>
<gene>
    <name evidence="5" type="ORF">BJ997_001585</name>
</gene>
<dbReference type="Gene3D" id="3.20.20.450">
    <property type="entry name" value="EAL domain"/>
    <property type="match status" value="1"/>
</dbReference>
<dbReference type="AlphaFoldDB" id="A0A7W8ZVQ5"/>
<feature type="domain" description="PAS" evidence="1">
    <location>
        <begin position="371"/>
        <end position="443"/>
    </location>
</feature>
<dbReference type="PROSITE" id="PS50112">
    <property type="entry name" value="PAS"/>
    <property type="match status" value="4"/>
</dbReference>
<dbReference type="InterPro" id="IPR001610">
    <property type="entry name" value="PAC"/>
</dbReference>
<feature type="domain" description="PAC" evidence="2">
    <location>
        <begin position="442"/>
        <end position="494"/>
    </location>
</feature>
<feature type="domain" description="PAS" evidence="1">
    <location>
        <begin position="259"/>
        <end position="326"/>
    </location>
</feature>
<dbReference type="InterPro" id="IPR035919">
    <property type="entry name" value="EAL_sf"/>
</dbReference>
<dbReference type="SMART" id="SM00091">
    <property type="entry name" value="PAS"/>
    <property type="match status" value="4"/>
</dbReference>
<dbReference type="NCBIfam" id="TIGR00254">
    <property type="entry name" value="GGDEF"/>
    <property type="match status" value="1"/>
</dbReference>
<dbReference type="Pfam" id="PF00563">
    <property type="entry name" value="EAL"/>
    <property type="match status" value="1"/>
</dbReference>
<feature type="domain" description="PAC" evidence="2">
    <location>
        <begin position="91"/>
        <end position="143"/>
    </location>
</feature>
<protein>
    <submittedName>
        <fullName evidence="5">Diguanylate cyclase (GGDEF)-like protein/PAS domain S-box-containing protein</fullName>
    </submittedName>
</protein>
<evidence type="ECO:0000259" key="1">
    <source>
        <dbReference type="PROSITE" id="PS50112"/>
    </source>
</evidence>
<name>A0A7W8ZVQ5_9MICO</name>
<dbReference type="SMART" id="SM00086">
    <property type="entry name" value="PAC"/>
    <property type="match status" value="4"/>
</dbReference>
<dbReference type="EMBL" id="JACHBQ010000001">
    <property type="protein sequence ID" value="MBB5641037.1"/>
    <property type="molecule type" value="Genomic_DNA"/>
</dbReference>
<dbReference type="RefSeq" id="WP_183323343.1">
    <property type="nucleotide sequence ID" value="NZ_JACHBQ010000001.1"/>
</dbReference>
<dbReference type="PROSITE" id="PS50883">
    <property type="entry name" value="EAL"/>
    <property type="match status" value="1"/>
</dbReference>
<dbReference type="InterPro" id="IPR052155">
    <property type="entry name" value="Biofilm_reg_signaling"/>
</dbReference>
<dbReference type="InterPro" id="IPR035965">
    <property type="entry name" value="PAS-like_dom_sf"/>
</dbReference>
<feature type="domain" description="PAC" evidence="2">
    <location>
        <begin position="325"/>
        <end position="377"/>
    </location>
</feature>
<evidence type="ECO:0000313" key="5">
    <source>
        <dbReference type="EMBL" id="MBB5641037.1"/>
    </source>
</evidence>
<reference evidence="5 6" key="1">
    <citation type="submission" date="2020-08" db="EMBL/GenBank/DDBJ databases">
        <title>Sequencing the genomes of 1000 actinobacteria strains.</title>
        <authorList>
            <person name="Klenk H.-P."/>
        </authorList>
    </citation>
    <scope>NUCLEOTIDE SEQUENCE [LARGE SCALE GENOMIC DNA]</scope>
    <source>
        <strain evidence="5 6">DSM 21065</strain>
    </source>
</reference>
<dbReference type="FunFam" id="3.30.70.270:FF:000001">
    <property type="entry name" value="Diguanylate cyclase domain protein"/>
    <property type="match status" value="1"/>
</dbReference>
<dbReference type="SMART" id="SM00267">
    <property type="entry name" value="GGDEF"/>
    <property type="match status" value="1"/>
</dbReference>
<accession>A0A7W8ZVQ5</accession>
<dbReference type="GO" id="GO:0006355">
    <property type="term" value="P:regulation of DNA-templated transcription"/>
    <property type="evidence" value="ECO:0007669"/>
    <property type="project" value="InterPro"/>
</dbReference>
<dbReference type="CDD" id="cd00130">
    <property type="entry name" value="PAS"/>
    <property type="match status" value="4"/>
</dbReference>
<feature type="domain" description="GGDEF" evidence="4">
    <location>
        <begin position="526"/>
        <end position="658"/>
    </location>
</feature>
<dbReference type="InterPro" id="IPR029787">
    <property type="entry name" value="Nucleotide_cyclase"/>
</dbReference>
<dbReference type="SUPFAM" id="SSF55785">
    <property type="entry name" value="PYP-like sensor domain (PAS domain)"/>
    <property type="match status" value="4"/>
</dbReference>
<dbReference type="InterPro" id="IPR001633">
    <property type="entry name" value="EAL_dom"/>
</dbReference>
<evidence type="ECO:0000313" key="6">
    <source>
        <dbReference type="Proteomes" id="UP000561726"/>
    </source>
</evidence>
<dbReference type="NCBIfam" id="TIGR00229">
    <property type="entry name" value="sensory_box"/>
    <property type="match status" value="4"/>
</dbReference>
<dbReference type="SMART" id="SM00052">
    <property type="entry name" value="EAL"/>
    <property type="match status" value="1"/>
</dbReference>
<dbReference type="Pfam" id="PF00990">
    <property type="entry name" value="GGDEF"/>
    <property type="match status" value="1"/>
</dbReference>